<protein>
    <submittedName>
        <fullName evidence="1">Uncharacterized protein</fullName>
    </submittedName>
</protein>
<comment type="caution">
    <text evidence="1">The sequence shown here is derived from an EMBL/GenBank/DDBJ whole genome shotgun (WGS) entry which is preliminary data.</text>
</comment>
<gene>
    <name evidence="1" type="ORF">ABH992_005544</name>
</gene>
<proteinExistence type="predicted"/>
<evidence type="ECO:0000313" key="2">
    <source>
        <dbReference type="Proteomes" id="UP001565474"/>
    </source>
</evidence>
<evidence type="ECO:0000313" key="1">
    <source>
        <dbReference type="EMBL" id="MEY9473145.1"/>
    </source>
</evidence>
<dbReference type="RefSeq" id="WP_036015462.1">
    <property type="nucleotide sequence ID" value="NZ_JBGBYD010000002.1"/>
</dbReference>
<accession>A0ABV4GMH8</accession>
<organism evidence="1 2">
    <name type="scientific">Bradyrhizobium yuanmingense</name>
    <dbReference type="NCBI Taxonomy" id="108015"/>
    <lineage>
        <taxon>Bacteria</taxon>
        <taxon>Pseudomonadati</taxon>
        <taxon>Pseudomonadota</taxon>
        <taxon>Alphaproteobacteria</taxon>
        <taxon>Hyphomicrobiales</taxon>
        <taxon>Nitrobacteraceae</taxon>
        <taxon>Bradyrhizobium</taxon>
    </lineage>
</organism>
<name>A0ABV4GMH8_9BRAD</name>
<reference evidence="1 2" key="1">
    <citation type="submission" date="2024-07" db="EMBL/GenBank/DDBJ databases">
        <title>Genomic Encyclopedia of Type Strains, Phase V (KMG-V): Genome sequencing to study the core and pangenomes of soil and plant-associated prokaryotes.</title>
        <authorList>
            <person name="Whitman W."/>
        </authorList>
    </citation>
    <scope>NUCLEOTIDE SEQUENCE [LARGE SCALE GENOMIC DNA]</scope>
    <source>
        <strain evidence="1 2">USDA 222</strain>
    </source>
</reference>
<keyword evidence="2" id="KW-1185">Reference proteome</keyword>
<sequence>MNRLRSGLIGQELSVFAFESEGGELDLDRSDKNHPRFVKLLDRDTMICFATMPMNEAGAPRASPARWFIEVLRKSAQRLAVMDAKALRMSRLLTVSQPIWR</sequence>
<dbReference type="EMBL" id="JBGBZN010000002">
    <property type="protein sequence ID" value="MEY9473145.1"/>
    <property type="molecule type" value="Genomic_DNA"/>
</dbReference>
<dbReference type="Proteomes" id="UP001565474">
    <property type="component" value="Unassembled WGS sequence"/>
</dbReference>